<sequence length="238" mass="22821">MSFVSTAPESMAAAATDLASIKLGNQRRQRRGDSGHHQSRSSGADEVSVAIAEIFGGHARTYQTLSARIATFHEQFVHALSSAAYCYAGTEAASASPLQNLLNTLNASTQALTGRPLIGNGANGAPGPGKTAGRRPLVRQRAGRGPAHPATNGGNGGAAGLFGNGGAGGAGGRGVDGPPGGPGVPAERAAPAAGCTVPAVPAEQAETGVTAGGVGGGGGVGGLFGNGGAGGIGGVSSH</sequence>
<evidence type="ECO:0000313" key="4">
    <source>
        <dbReference type="Proteomes" id="UP000020561"/>
    </source>
</evidence>
<dbReference type="AlphaFoldDB" id="X7XR49"/>
<feature type="compositionally biased region" description="Basic residues" evidence="1">
    <location>
        <begin position="132"/>
        <end position="142"/>
    </location>
</feature>
<dbReference type="InterPro" id="IPR000084">
    <property type="entry name" value="PE-PGRS_N"/>
</dbReference>
<organism evidence="3 4">
    <name type="scientific">Mycobacterium kansasii 662</name>
    <dbReference type="NCBI Taxonomy" id="1299326"/>
    <lineage>
        <taxon>Bacteria</taxon>
        <taxon>Bacillati</taxon>
        <taxon>Actinomycetota</taxon>
        <taxon>Actinomycetes</taxon>
        <taxon>Mycobacteriales</taxon>
        <taxon>Mycobacteriaceae</taxon>
        <taxon>Mycobacterium</taxon>
    </lineage>
</organism>
<reference evidence="3 4" key="1">
    <citation type="submission" date="2013-12" db="EMBL/GenBank/DDBJ databases">
        <authorList>
            <person name="Brown-Elliot B."/>
            <person name="Wallace R."/>
            <person name="Lenaerts A."/>
            <person name="Ordway D."/>
            <person name="DeGroote M.A."/>
            <person name="Parker T."/>
            <person name="Sizemore C."/>
            <person name="Tallon L.J."/>
            <person name="Sadzewicz L.K."/>
            <person name="Sengamalay N."/>
            <person name="Fraser C.M."/>
            <person name="Hine E."/>
            <person name="Shefchek K.A."/>
            <person name="Das S.P."/>
            <person name="Tettelin H."/>
        </authorList>
    </citation>
    <scope>NUCLEOTIDE SEQUENCE [LARGE SCALE GENOMIC DNA]</scope>
    <source>
        <strain evidence="3 4">662</strain>
    </source>
</reference>
<evidence type="ECO:0000256" key="1">
    <source>
        <dbReference type="SAM" id="MobiDB-lite"/>
    </source>
</evidence>
<dbReference type="InterPro" id="IPR038332">
    <property type="entry name" value="PPE_sf"/>
</dbReference>
<feature type="region of interest" description="Disordered" evidence="1">
    <location>
        <begin position="22"/>
        <end position="45"/>
    </location>
</feature>
<dbReference type="Pfam" id="PF00934">
    <property type="entry name" value="PE"/>
    <property type="match status" value="1"/>
</dbReference>
<gene>
    <name evidence="3" type="ORF">I545_6850</name>
</gene>
<dbReference type="SUPFAM" id="SSF140459">
    <property type="entry name" value="PE/PPE dimer-like"/>
    <property type="match status" value="1"/>
</dbReference>
<protein>
    <submittedName>
        <fullName evidence="3">PE family protein</fullName>
    </submittedName>
</protein>
<accession>X7XR49</accession>
<comment type="caution">
    <text evidence="3">The sequence shown here is derived from an EMBL/GenBank/DDBJ whole genome shotgun (WGS) entry which is preliminary data.</text>
</comment>
<name>X7XR49_MYCKA</name>
<feature type="domain" description="PE" evidence="2">
    <location>
        <begin position="4"/>
        <end position="93"/>
    </location>
</feature>
<dbReference type="EMBL" id="JAOA01000035">
    <property type="protein sequence ID" value="ETZ97070.1"/>
    <property type="molecule type" value="Genomic_DNA"/>
</dbReference>
<feature type="region of interest" description="Disordered" evidence="1">
    <location>
        <begin position="119"/>
        <end position="189"/>
    </location>
</feature>
<dbReference type="Proteomes" id="UP000020561">
    <property type="component" value="Unassembled WGS sequence"/>
</dbReference>
<dbReference type="PATRIC" id="fig|1299326.3.peg.6576"/>
<evidence type="ECO:0000313" key="3">
    <source>
        <dbReference type="EMBL" id="ETZ97070.1"/>
    </source>
</evidence>
<feature type="compositionally biased region" description="Gly residues" evidence="1">
    <location>
        <begin position="153"/>
        <end position="178"/>
    </location>
</feature>
<proteinExistence type="predicted"/>
<dbReference type="Gene3D" id="1.10.287.850">
    <property type="entry name" value="HP0062-like domain"/>
    <property type="match status" value="1"/>
</dbReference>
<evidence type="ECO:0000259" key="2">
    <source>
        <dbReference type="Pfam" id="PF00934"/>
    </source>
</evidence>